<dbReference type="Gene3D" id="3.30.450.20">
    <property type="entry name" value="PAS domain"/>
    <property type="match status" value="1"/>
</dbReference>
<keyword evidence="8" id="KW-0418">Kinase</keyword>
<dbReference type="SUPFAM" id="SSF55785">
    <property type="entry name" value="PYP-like sensor domain (PAS domain)"/>
    <property type="match status" value="1"/>
</dbReference>
<dbReference type="SMART" id="SM00065">
    <property type="entry name" value="GAF"/>
    <property type="match status" value="1"/>
</dbReference>
<organism evidence="15 16">
    <name type="scientific">Rhizobium quercicola</name>
    <dbReference type="NCBI Taxonomy" id="2901226"/>
    <lineage>
        <taxon>Bacteria</taxon>
        <taxon>Pseudomonadati</taxon>
        <taxon>Pseudomonadota</taxon>
        <taxon>Alphaproteobacteria</taxon>
        <taxon>Hyphomicrobiales</taxon>
        <taxon>Rhizobiaceae</taxon>
        <taxon>Rhizobium/Agrobacterium group</taxon>
        <taxon>Rhizobium</taxon>
    </lineage>
</organism>
<dbReference type="InterPro" id="IPR043150">
    <property type="entry name" value="Phytochrome_PHY_sf"/>
</dbReference>
<dbReference type="Gene3D" id="3.40.50.2300">
    <property type="match status" value="1"/>
</dbReference>
<dbReference type="InterPro" id="IPR029016">
    <property type="entry name" value="GAF-like_dom_sf"/>
</dbReference>
<evidence type="ECO:0000313" key="16">
    <source>
        <dbReference type="Proteomes" id="UP001139089"/>
    </source>
</evidence>
<evidence type="ECO:0000256" key="11">
    <source>
        <dbReference type="ARBA" id="ARBA00023170"/>
    </source>
</evidence>
<gene>
    <name evidence="15" type="ORF">LRX75_14105</name>
</gene>
<dbReference type="InterPro" id="IPR011102">
    <property type="entry name" value="Sig_transdc_His_kinase_HWE"/>
</dbReference>
<dbReference type="PRINTS" id="PR01033">
    <property type="entry name" value="PHYTOCHROME"/>
</dbReference>
<dbReference type="EMBL" id="JAJOZR010000008">
    <property type="protein sequence ID" value="MCD7110172.1"/>
    <property type="molecule type" value="Genomic_DNA"/>
</dbReference>
<dbReference type="PROSITE" id="PS50046">
    <property type="entry name" value="PHYTOCHROME_2"/>
    <property type="match status" value="1"/>
</dbReference>
<dbReference type="InterPro" id="IPR001294">
    <property type="entry name" value="Phytochrome"/>
</dbReference>
<proteinExistence type="predicted"/>
<keyword evidence="10" id="KW-0157">Chromophore</keyword>
<dbReference type="SUPFAM" id="SSF55781">
    <property type="entry name" value="GAF domain-like"/>
    <property type="match status" value="2"/>
</dbReference>
<dbReference type="GO" id="GO:0009881">
    <property type="term" value="F:photoreceptor activity"/>
    <property type="evidence" value="ECO:0007669"/>
    <property type="project" value="UniProtKB-KW"/>
</dbReference>
<evidence type="ECO:0000256" key="8">
    <source>
        <dbReference type="ARBA" id="ARBA00022777"/>
    </source>
</evidence>
<dbReference type="Gene3D" id="3.30.450.40">
    <property type="match status" value="1"/>
</dbReference>
<keyword evidence="16" id="KW-1185">Reference proteome</keyword>
<dbReference type="InterPro" id="IPR035965">
    <property type="entry name" value="PAS-like_dom_sf"/>
</dbReference>
<feature type="modified residue" description="4-aspartylphosphate" evidence="12">
    <location>
        <position position="781"/>
    </location>
</feature>
<keyword evidence="9" id="KW-0067">ATP-binding</keyword>
<keyword evidence="4 12" id="KW-0597">Phosphoprotein</keyword>
<evidence type="ECO:0000259" key="13">
    <source>
        <dbReference type="PROSITE" id="PS50046"/>
    </source>
</evidence>
<dbReference type="RefSeq" id="WP_231815474.1">
    <property type="nucleotide sequence ID" value="NZ_JAJOZR010000008.1"/>
</dbReference>
<feature type="domain" description="Response regulatory" evidence="14">
    <location>
        <begin position="731"/>
        <end position="842"/>
    </location>
</feature>
<dbReference type="InterPro" id="IPR001789">
    <property type="entry name" value="Sig_transdc_resp-reg_receiver"/>
</dbReference>
<evidence type="ECO:0000256" key="7">
    <source>
        <dbReference type="ARBA" id="ARBA00022741"/>
    </source>
</evidence>
<dbReference type="SUPFAM" id="SSF52172">
    <property type="entry name" value="CheY-like"/>
    <property type="match status" value="1"/>
</dbReference>
<dbReference type="Pfam" id="PF08446">
    <property type="entry name" value="PAS_2"/>
    <property type="match status" value="1"/>
</dbReference>
<keyword evidence="6" id="KW-0808">Transferase</keyword>
<dbReference type="InterPro" id="IPR011006">
    <property type="entry name" value="CheY-like_superfamily"/>
</dbReference>
<dbReference type="SMART" id="SM00448">
    <property type="entry name" value="REC"/>
    <property type="match status" value="1"/>
</dbReference>
<dbReference type="Pfam" id="PF00360">
    <property type="entry name" value="PHY"/>
    <property type="match status" value="1"/>
</dbReference>
<dbReference type="Gene3D" id="3.30.450.270">
    <property type="match status" value="1"/>
</dbReference>
<dbReference type="PROSITE" id="PS50110">
    <property type="entry name" value="RESPONSE_REGULATORY"/>
    <property type="match status" value="1"/>
</dbReference>
<dbReference type="AlphaFoldDB" id="A0A9X1T151"/>
<dbReference type="Pfam" id="PF07536">
    <property type="entry name" value="HWE_HK"/>
    <property type="match status" value="1"/>
</dbReference>
<reference evidence="15" key="1">
    <citation type="submission" date="2021-12" db="EMBL/GenBank/DDBJ databases">
        <authorList>
            <person name="Li Y."/>
        </authorList>
    </citation>
    <scope>NUCLEOTIDE SEQUENCE</scope>
    <source>
        <strain evidence="15">DKSPLA3</strain>
    </source>
</reference>
<keyword evidence="5" id="KW-0716">Sensory transduction</keyword>
<comment type="caution">
    <text evidence="15">The sequence shown here is derived from an EMBL/GenBank/DDBJ whole genome shotgun (WGS) entry which is preliminary data.</text>
</comment>
<sequence length="844" mass="91612">MVKPGEPIDLTNCDREPIHIPGNIQSHGCLLACDARAGMVLRHSANAPDLLGLHGEVNGQPLEALIGYEATHTLRNAVAALRDGSRPALLSALKLANGAYDVAIHLNKATVIIEFEPATDGQPLQLARTLIGRITDIADVDQLLRQSARLIRGMLGYDRVMIYAFEQDGAGKVVTEAKRGDLESFLGQYFPASDIPQQARALYLQNTIRIIGDASGTRIPLVPEIDVSGEALDMSLAHLRSVSPIHCEYLRNMGVAASMSISIIVDGKLWGLIACHHYQPRILPMAQRVAAEMFGEFFSLHLHALKQKQKLDTANRARSSLDRFLRMASHHADMGELLRDHLSHFTSLMACDGIGLWMNGTWTSFGSAPPATAVPAILRLMGSVAAGQVWATHAMAQRLPEAETFRAQAAGLLAVPLTQLHRDYLFFFRKEFEQTLNWGGDPNKSYESGPLGERLTPRKSFAIWKETVQLQAQPWTEADREIAEVTRAALVEIGLRHSELMAEERSRADVRQRMLNEELNHRVKNILALIKSLVSQPVGDGRSLTEYVTSLKGRIQALSFAHDQVVRGDGGGMLSDLLDAELSPYRNTANVIRLSGPPVLLNSRAFSVMALVLHELSTNAAKYGALSRPGGALSVSWRLTQGGDCEIAWRESGGPAVLPPTRNGFGSALIDRSVPYDLDGRSAVTYAPGGVEADFVLPAKHVSLSEQGEDRSIAAGPEATTAGANLDPELRVLLVEDQMLIAMDVEGMLSDHGIQKVLTAASADEALAKLASFKPDVAILDVNLGTGTSIEVAAELTRREIPFMFATGYGNLSPIPSGFADVPVVRKPYERDALVHTMSTLLKS</sequence>
<dbReference type="InterPro" id="IPR013654">
    <property type="entry name" value="PAS_2"/>
</dbReference>
<feature type="domain" description="Phytochrome chromophore attachment site" evidence="13">
    <location>
        <begin position="139"/>
        <end position="296"/>
    </location>
</feature>
<evidence type="ECO:0000256" key="4">
    <source>
        <dbReference type="ARBA" id="ARBA00022553"/>
    </source>
</evidence>
<dbReference type="InterPro" id="IPR016132">
    <property type="entry name" value="Phyto_chromo_attachment"/>
</dbReference>
<evidence type="ECO:0000256" key="2">
    <source>
        <dbReference type="ARBA" id="ARBA00012438"/>
    </source>
</evidence>
<accession>A0A9X1T151</accession>
<dbReference type="GO" id="GO:0000160">
    <property type="term" value="P:phosphorelay signal transduction system"/>
    <property type="evidence" value="ECO:0007669"/>
    <property type="project" value="InterPro"/>
</dbReference>
<dbReference type="PIRSF" id="PIRSF036397">
    <property type="entry name" value="Bactrphtchrm_rec"/>
    <property type="match status" value="1"/>
</dbReference>
<dbReference type="PANTHER" id="PTHR41523">
    <property type="entry name" value="TWO-COMPONENT SYSTEM SENSOR PROTEIN"/>
    <property type="match status" value="1"/>
</dbReference>
<dbReference type="EC" id="2.7.13.3" evidence="2"/>
<evidence type="ECO:0000259" key="14">
    <source>
        <dbReference type="PROSITE" id="PS50110"/>
    </source>
</evidence>
<dbReference type="Proteomes" id="UP001139089">
    <property type="component" value="Unassembled WGS sequence"/>
</dbReference>
<dbReference type="Gene3D" id="3.30.565.10">
    <property type="entry name" value="Histidine kinase-like ATPase, C-terminal domain"/>
    <property type="match status" value="1"/>
</dbReference>
<evidence type="ECO:0000256" key="5">
    <source>
        <dbReference type="ARBA" id="ARBA00022606"/>
    </source>
</evidence>
<dbReference type="PANTHER" id="PTHR41523:SF7">
    <property type="entry name" value="HISTIDINE KINASE"/>
    <property type="match status" value="1"/>
</dbReference>
<evidence type="ECO:0000256" key="12">
    <source>
        <dbReference type="PROSITE-ProRule" id="PRU00169"/>
    </source>
</evidence>
<dbReference type="InterPro" id="IPR003018">
    <property type="entry name" value="GAF"/>
</dbReference>
<dbReference type="GO" id="GO:0009584">
    <property type="term" value="P:detection of visible light"/>
    <property type="evidence" value="ECO:0007669"/>
    <property type="project" value="InterPro"/>
</dbReference>
<evidence type="ECO:0000256" key="3">
    <source>
        <dbReference type="ARBA" id="ARBA00022543"/>
    </source>
</evidence>
<dbReference type="Pfam" id="PF00072">
    <property type="entry name" value="Response_reg"/>
    <property type="match status" value="1"/>
</dbReference>
<evidence type="ECO:0000256" key="1">
    <source>
        <dbReference type="ARBA" id="ARBA00000085"/>
    </source>
</evidence>
<evidence type="ECO:0000256" key="6">
    <source>
        <dbReference type="ARBA" id="ARBA00022679"/>
    </source>
</evidence>
<evidence type="ECO:0000256" key="10">
    <source>
        <dbReference type="ARBA" id="ARBA00022991"/>
    </source>
</evidence>
<dbReference type="Pfam" id="PF01590">
    <property type="entry name" value="GAF"/>
    <property type="match status" value="1"/>
</dbReference>
<dbReference type="InterPro" id="IPR009219">
    <property type="entry name" value="Bactrphtchr_CheY"/>
</dbReference>
<dbReference type="GO" id="GO:0006355">
    <property type="term" value="P:regulation of DNA-templated transcription"/>
    <property type="evidence" value="ECO:0007669"/>
    <property type="project" value="InterPro"/>
</dbReference>
<evidence type="ECO:0000256" key="9">
    <source>
        <dbReference type="ARBA" id="ARBA00022840"/>
    </source>
</evidence>
<dbReference type="GO" id="GO:0005524">
    <property type="term" value="F:ATP binding"/>
    <property type="evidence" value="ECO:0007669"/>
    <property type="project" value="UniProtKB-KW"/>
</dbReference>
<keyword evidence="3" id="KW-0600">Photoreceptor protein</keyword>
<protein>
    <recommendedName>
        <fullName evidence="2">histidine kinase</fullName>
        <ecNumber evidence="2">2.7.13.3</ecNumber>
    </recommendedName>
</protein>
<name>A0A9X1T151_9HYPH</name>
<keyword evidence="11" id="KW-0675">Receptor</keyword>
<evidence type="ECO:0000313" key="15">
    <source>
        <dbReference type="EMBL" id="MCD7110172.1"/>
    </source>
</evidence>
<dbReference type="GO" id="GO:0004673">
    <property type="term" value="F:protein histidine kinase activity"/>
    <property type="evidence" value="ECO:0007669"/>
    <property type="project" value="UniProtKB-EC"/>
</dbReference>
<keyword evidence="7" id="KW-0547">Nucleotide-binding</keyword>
<comment type="catalytic activity">
    <reaction evidence="1">
        <text>ATP + protein L-histidine = ADP + protein N-phospho-L-histidine.</text>
        <dbReference type="EC" id="2.7.13.3"/>
    </reaction>
</comment>
<dbReference type="InterPro" id="IPR036890">
    <property type="entry name" value="HATPase_C_sf"/>
</dbReference>
<dbReference type="InterPro" id="IPR013515">
    <property type="entry name" value="Phytochrome_cen-reg"/>
</dbReference>
<dbReference type="SMART" id="SM00911">
    <property type="entry name" value="HWE_HK"/>
    <property type="match status" value="1"/>
</dbReference>